<dbReference type="SUPFAM" id="SSF49785">
    <property type="entry name" value="Galactose-binding domain-like"/>
    <property type="match status" value="1"/>
</dbReference>
<dbReference type="SMART" id="SM00939">
    <property type="entry name" value="PepX_C"/>
    <property type="match status" value="1"/>
</dbReference>
<dbReference type="Gene3D" id="3.40.50.1820">
    <property type="entry name" value="alpha/beta hydrolase"/>
    <property type="match status" value="1"/>
</dbReference>
<accession>A0ABU0JAH3</accession>
<dbReference type="Pfam" id="PF02129">
    <property type="entry name" value="Peptidase_S15"/>
    <property type="match status" value="1"/>
</dbReference>
<dbReference type="InterPro" id="IPR013736">
    <property type="entry name" value="Xaa-Pro_dipept_C"/>
</dbReference>
<gene>
    <name evidence="3" type="ORF">QO011_004281</name>
</gene>
<feature type="domain" description="Xaa-Pro dipeptidyl-peptidase C-terminal" evidence="2">
    <location>
        <begin position="285"/>
        <end position="540"/>
    </location>
</feature>
<proteinExistence type="predicted"/>
<dbReference type="NCBIfam" id="TIGR00976">
    <property type="entry name" value="CocE_NonD"/>
    <property type="match status" value="1"/>
</dbReference>
<reference evidence="3 4" key="1">
    <citation type="submission" date="2023-07" db="EMBL/GenBank/DDBJ databases">
        <title>Genomic Encyclopedia of Type Strains, Phase IV (KMG-IV): sequencing the most valuable type-strain genomes for metagenomic binning, comparative biology and taxonomic classification.</title>
        <authorList>
            <person name="Goeker M."/>
        </authorList>
    </citation>
    <scope>NUCLEOTIDE SEQUENCE [LARGE SCALE GENOMIC DNA]</scope>
    <source>
        <strain evidence="3 4">DSM 19619</strain>
    </source>
</reference>
<evidence type="ECO:0000256" key="1">
    <source>
        <dbReference type="ARBA" id="ARBA00022801"/>
    </source>
</evidence>
<keyword evidence="1 3" id="KW-0378">Hydrolase</keyword>
<dbReference type="Gene3D" id="2.60.120.260">
    <property type="entry name" value="Galactose-binding domain-like"/>
    <property type="match status" value="1"/>
</dbReference>
<evidence type="ECO:0000259" key="2">
    <source>
        <dbReference type="SMART" id="SM00939"/>
    </source>
</evidence>
<dbReference type="InterPro" id="IPR000383">
    <property type="entry name" value="Xaa-Pro-like_dom"/>
</dbReference>
<dbReference type="GO" id="GO:0016787">
    <property type="term" value="F:hydrolase activity"/>
    <property type="evidence" value="ECO:0007669"/>
    <property type="project" value="UniProtKB-KW"/>
</dbReference>
<dbReference type="InterPro" id="IPR005674">
    <property type="entry name" value="CocE/Ser_esterase"/>
</dbReference>
<dbReference type="InterPro" id="IPR050585">
    <property type="entry name" value="Xaa-Pro_dipeptidyl-ppase/CocE"/>
</dbReference>
<dbReference type="RefSeq" id="WP_307276072.1">
    <property type="nucleotide sequence ID" value="NZ_JAUSVX010000008.1"/>
</dbReference>
<evidence type="ECO:0000313" key="3">
    <source>
        <dbReference type="EMBL" id="MDQ0471258.1"/>
    </source>
</evidence>
<dbReference type="Proteomes" id="UP001242480">
    <property type="component" value="Unassembled WGS sequence"/>
</dbReference>
<keyword evidence="4" id="KW-1185">Reference proteome</keyword>
<dbReference type="PANTHER" id="PTHR43056">
    <property type="entry name" value="PEPTIDASE S9 PROLYL OLIGOPEPTIDASE"/>
    <property type="match status" value="1"/>
</dbReference>
<name>A0ABU0JAH3_9HYPH</name>
<organism evidence="3 4">
    <name type="scientific">Labrys wisconsinensis</name>
    <dbReference type="NCBI Taxonomy" id="425677"/>
    <lineage>
        <taxon>Bacteria</taxon>
        <taxon>Pseudomonadati</taxon>
        <taxon>Pseudomonadota</taxon>
        <taxon>Alphaproteobacteria</taxon>
        <taxon>Hyphomicrobiales</taxon>
        <taxon>Xanthobacteraceae</taxon>
        <taxon>Labrys</taxon>
    </lineage>
</organism>
<dbReference type="InterPro" id="IPR008979">
    <property type="entry name" value="Galactose-bd-like_sf"/>
</dbReference>
<dbReference type="Pfam" id="PF08530">
    <property type="entry name" value="PepX_C"/>
    <property type="match status" value="1"/>
</dbReference>
<evidence type="ECO:0000313" key="4">
    <source>
        <dbReference type="Proteomes" id="UP001242480"/>
    </source>
</evidence>
<dbReference type="SUPFAM" id="SSF53474">
    <property type="entry name" value="alpha/beta-Hydrolases"/>
    <property type="match status" value="1"/>
</dbReference>
<sequence>MPRPIRSVEPLFIPMPDGTRLAARAWLPDDAEANPVPAILEYIPYRWRDGTRSRDEAMHGWFAAQGYAAIRVDLPGSGDSDGLLGDEYDEQELAFACAVIDWLARQPWCDGKVGMIGKSWGGFNALQVAARRPPALKAVISVCSTDDRYADDVHFMGGALLNDNLSWGAAMLAWQALPPTPSISGSGWREAWRRRLEHLPFFPALWASRQRRDAFWKHGSVCEDWSAIAVPVFAVGGWADAYTNAVPRLLEHLAVPRLGLIGPWAHCYPHEGVPGPAIGFLQEARRWWDHWLRGIDTGIMAEPMLRAFMEEHAPPGAPGDRPGRWIGEASWPSRLITRRPMFLSPGQLWWRPALSADLAVRSPLWSGLTAGEWMASGLPGEAPADQRLDDGLSLVFDSKELADRIEILGAPELVLELASDAPTGQICVRLGDVAPDGSATRVSWQILNLTHRDGHETPRPLEPGAFEIVRIRLCDCAHAFPAGHRIRLSISTAAWPTAWPAQDAATLTVRTGDSALILPVRRPRREDAAIRFEPPQSAPTGPATALAAPRIERRFSLDLVTGEATMVVDGDAFGAAPTRFEAIDTDFAHESRRDFSIRDGDPASARQSVAQSCSLACEGRRFRTEVTAEMTATREAFRIAGTVRAFEDDDLLAERRWDEAIPRDGV</sequence>
<comment type="caution">
    <text evidence="3">The sequence shown here is derived from an EMBL/GenBank/DDBJ whole genome shotgun (WGS) entry which is preliminary data.</text>
</comment>
<protein>
    <submittedName>
        <fullName evidence="3">CocE/NonD family hydrolase</fullName>
    </submittedName>
</protein>
<dbReference type="PANTHER" id="PTHR43056:SF10">
    <property type="entry name" value="COCE_NOND FAMILY, PUTATIVE (AFU_ORTHOLOGUE AFUA_7G00600)-RELATED"/>
    <property type="match status" value="1"/>
</dbReference>
<dbReference type="InterPro" id="IPR029058">
    <property type="entry name" value="AB_hydrolase_fold"/>
</dbReference>
<dbReference type="EMBL" id="JAUSVX010000008">
    <property type="protein sequence ID" value="MDQ0471258.1"/>
    <property type="molecule type" value="Genomic_DNA"/>
</dbReference>